<comment type="caution">
    <text evidence="2">The sequence shown here is derived from an EMBL/GenBank/DDBJ whole genome shotgun (WGS) entry which is preliminary data.</text>
</comment>
<dbReference type="EMBL" id="JBIRUQ010000022">
    <property type="protein sequence ID" value="MFI1465572.1"/>
    <property type="molecule type" value="Genomic_DNA"/>
</dbReference>
<keyword evidence="3" id="KW-1185">Reference proteome</keyword>
<evidence type="ECO:0000313" key="3">
    <source>
        <dbReference type="Proteomes" id="UP001611263"/>
    </source>
</evidence>
<accession>A0ABW7TX07</accession>
<protein>
    <submittedName>
        <fullName evidence="2">Uncharacterized protein</fullName>
    </submittedName>
</protein>
<evidence type="ECO:0000256" key="1">
    <source>
        <dbReference type="SAM" id="MobiDB-lite"/>
    </source>
</evidence>
<dbReference type="Proteomes" id="UP001611263">
    <property type="component" value="Unassembled WGS sequence"/>
</dbReference>
<name>A0ABW7TX07_9NOCA</name>
<dbReference type="RefSeq" id="WP_033247714.1">
    <property type="nucleotide sequence ID" value="NZ_JBIRUQ010000022.1"/>
</dbReference>
<gene>
    <name evidence="2" type="ORF">ACH4WX_33110</name>
</gene>
<evidence type="ECO:0000313" key="2">
    <source>
        <dbReference type="EMBL" id="MFI1465572.1"/>
    </source>
</evidence>
<proteinExistence type="predicted"/>
<organism evidence="2 3">
    <name type="scientific">Nocardia carnea</name>
    <dbReference type="NCBI Taxonomy" id="37328"/>
    <lineage>
        <taxon>Bacteria</taxon>
        <taxon>Bacillati</taxon>
        <taxon>Actinomycetota</taxon>
        <taxon>Actinomycetes</taxon>
        <taxon>Mycobacteriales</taxon>
        <taxon>Nocardiaceae</taxon>
        <taxon>Nocardia</taxon>
    </lineage>
</organism>
<feature type="region of interest" description="Disordered" evidence="1">
    <location>
        <begin position="170"/>
        <end position="201"/>
    </location>
</feature>
<dbReference type="GeneID" id="93505190"/>
<feature type="compositionally biased region" description="Basic and acidic residues" evidence="1">
    <location>
        <begin position="170"/>
        <end position="180"/>
    </location>
</feature>
<sequence>MTERAGAGSIRITDLGRRLLDERTRGKALVESWMRIGVFAAIFELYDGTKLPASSALDADLARMGVPAKQVVPARRILVSGAETVGLLNASRDRMVMPSFTAPEPETETPAPPPAAAGAALSKTAALADLGTVTISADLQWMDLPEPIREKLFSMIDDLAELERLAGTDDHTYMTRDPGRGGDAPILLPDTAEQAGDTPPP</sequence>
<reference evidence="2 3" key="1">
    <citation type="submission" date="2024-10" db="EMBL/GenBank/DDBJ databases">
        <title>The Natural Products Discovery Center: Release of the First 8490 Sequenced Strains for Exploring Actinobacteria Biosynthetic Diversity.</title>
        <authorList>
            <person name="Kalkreuter E."/>
            <person name="Kautsar S.A."/>
            <person name="Yang D."/>
            <person name="Bader C.D."/>
            <person name="Teijaro C.N."/>
            <person name="Fluegel L."/>
            <person name="Davis C.M."/>
            <person name="Simpson J.R."/>
            <person name="Lauterbach L."/>
            <person name="Steele A.D."/>
            <person name="Gui C."/>
            <person name="Meng S."/>
            <person name="Li G."/>
            <person name="Viehrig K."/>
            <person name="Ye F."/>
            <person name="Su P."/>
            <person name="Kiefer A.F."/>
            <person name="Nichols A."/>
            <person name="Cepeda A.J."/>
            <person name="Yan W."/>
            <person name="Fan B."/>
            <person name="Jiang Y."/>
            <person name="Adhikari A."/>
            <person name="Zheng C.-J."/>
            <person name="Schuster L."/>
            <person name="Cowan T.M."/>
            <person name="Smanski M.J."/>
            <person name="Chevrette M.G."/>
            <person name="De Carvalho L.P.S."/>
            <person name="Shen B."/>
        </authorList>
    </citation>
    <scope>NUCLEOTIDE SEQUENCE [LARGE SCALE GENOMIC DNA]</scope>
    <source>
        <strain evidence="2 3">NPDC020568</strain>
    </source>
</reference>